<comment type="catalytic activity">
    <reaction evidence="6 7">
        <text>(2-aminoethyl)phosphonate + pyruvate = phosphonoacetaldehyde + L-alanine</text>
        <dbReference type="Rhea" id="RHEA:17021"/>
        <dbReference type="ChEBI" id="CHEBI:15361"/>
        <dbReference type="ChEBI" id="CHEBI:57418"/>
        <dbReference type="ChEBI" id="CHEBI:57972"/>
        <dbReference type="ChEBI" id="CHEBI:58383"/>
        <dbReference type="EC" id="2.6.1.37"/>
    </reaction>
</comment>
<evidence type="ECO:0000259" key="8">
    <source>
        <dbReference type="Pfam" id="PF00266"/>
    </source>
</evidence>
<dbReference type="Gene3D" id="3.90.1150.10">
    <property type="entry name" value="Aspartate Aminotransferase, domain 1"/>
    <property type="match status" value="1"/>
</dbReference>
<dbReference type="InterPro" id="IPR015421">
    <property type="entry name" value="PyrdxlP-dep_Trfase_major"/>
</dbReference>
<dbReference type="PIRSF" id="PIRSF000524">
    <property type="entry name" value="SPT"/>
    <property type="match status" value="1"/>
</dbReference>
<comment type="similarity">
    <text evidence="7">Belongs to the class-V pyridoxal-phosphate-dependent aminotransferase family. PhnW subfamily.</text>
</comment>
<dbReference type="EC" id="2.6.1.37" evidence="7"/>
<dbReference type="InterPro" id="IPR012703">
    <property type="entry name" value="NH2EtPonate_pyrv_transaminase"/>
</dbReference>
<dbReference type="Pfam" id="PF00266">
    <property type="entry name" value="Aminotran_5"/>
    <property type="match status" value="1"/>
</dbReference>
<keyword evidence="2 7" id="KW-0032">Aminotransferase</keyword>
<evidence type="ECO:0000256" key="4">
    <source>
        <dbReference type="ARBA" id="ARBA00022898"/>
    </source>
</evidence>
<keyword evidence="3 7" id="KW-0808">Transferase</keyword>
<dbReference type="PANTHER" id="PTHR42778:SF1">
    <property type="entry name" value="2-AMINOETHYLPHOSPHONATE--PYRUVATE TRANSAMINASE"/>
    <property type="match status" value="1"/>
</dbReference>
<dbReference type="Gene3D" id="3.40.640.10">
    <property type="entry name" value="Type I PLP-dependent aspartate aminotransferase-like (Major domain)"/>
    <property type="match status" value="1"/>
</dbReference>
<dbReference type="GO" id="GO:0047304">
    <property type="term" value="F:2-aminoethylphosphonate-pyruvate transaminase activity"/>
    <property type="evidence" value="ECO:0007669"/>
    <property type="project" value="UniProtKB-EC"/>
</dbReference>
<comment type="subunit">
    <text evidence="7">Homodimer.</text>
</comment>
<evidence type="ECO:0000313" key="9">
    <source>
        <dbReference type="EMBL" id="MDI2590586.1"/>
    </source>
</evidence>
<evidence type="ECO:0000256" key="7">
    <source>
        <dbReference type="HAMAP-Rule" id="MF_01376"/>
    </source>
</evidence>
<keyword evidence="10" id="KW-1185">Reference proteome</keyword>
<dbReference type="SUPFAM" id="SSF53383">
    <property type="entry name" value="PLP-dependent transferases"/>
    <property type="match status" value="1"/>
</dbReference>
<evidence type="ECO:0000256" key="1">
    <source>
        <dbReference type="ARBA" id="ARBA00001933"/>
    </source>
</evidence>
<dbReference type="InterPro" id="IPR015422">
    <property type="entry name" value="PyrdxlP-dep_Trfase_small"/>
</dbReference>
<dbReference type="Proteomes" id="UP001159100">
    <property type="component" value="Unassembled WGS sequence"/>
</dbReference>
<feature type="domain" description="Aminotransferase class V" evidence="8">
    <location>
        <begin position="85"/>
        <end position="291"/>
    </location>
</feature>
<keyword evidence="5 7" id="KW-0670">Pyruvate</keyword>
<proteinExistence type="inferred from homology"/>
<dbReference type="InterPro" id="IPR000192">
    <property type="entry name" value="Aminotrans_V_dom"/>
</dbReference>
<dbReference type="PANTHER" id="PTHR42778">
    <property type="entry name" value="2-AMINOETHYLPHOSPHONATE--PYRUVATE TRANSAMINASE"/>
    <property type="match status" value="1"/>
</dbReference>
<evidence type="ECO:0000256" key="3">
    <source>
        <dbReference type="ARBA" id="ARBA00022679"/>
    </source>
</evidence>
<comment type="cofactor">
    <cofactor evidence="1 7">
        <name>pyridoxal 5'-phosphate</name>
        <dbReference type="ChEBI" id="CHEBI:597326"/>
    </cofactor>
</comment>
<comment type="function">
    <text evidence="7">Involved in phosphonate degradation.</text>
</comment>
<dbReference type="InterPro" id="IPR015424">
    <property type="entry name" value="PyrdxlP-dep_Trfase"/>
</dbReference>
<gene>
    <name evidence="7" type="primary">phnW</name>
    <name evidence="9" type="ORF">POF45_03945</name>
</gene>
<feature type="modified residue" description="N6-(pyridoxal phosphate)lysine" evidence="7">
    <location>
        <position position="195"/>
    </location>
</feature>
<evidence type="ECO:0000256" key="6">
    <source>
        <dbReference type="ARBA" id="ARBA00049460"/>
    </source>
</evidence>
<reference evidence="9 10" key="1">
    <citation type="submission" date="2023-02" db="EMBL/GenBank/DDBJ databases">
        <title>Pseudomonas chrutzelriedensis sp. nov., a potently antifungal strain isolated from moss.</title>
        <authorList>
            <person name="Schnyder A."/>
            <person name="Kalawong R."/>
            <person name="Eberl L."/>
            <person name="Agnoli K."/>
        </authorList>
    </citation>
    <scope>NUCLEOTIDE SEQUENCE [LARGE SCALE GENOMIC DNA]</scope>
    <source>
        <strain evidence="9 10">681</strain>
    </source>
</reference>
<keyword evidence="4 7" id="KW-0663">Pyridoxal phosphate</keyword>
<name>A0ABT6QIK2_9PSED</name>
<organism evidence="9 10">
    <name type="scientific">Pseudomonas fungipugnans</name>
    <dbReference type="NCBI Taxonomy" id="3024217"/>
    <lineage>
        <taxon>Bacteria</taxon>
        <taxon>Pseudomonadati</taxon>
        <taxon>Pseudomonadota</taxon>
        <taxon>Gammaproteobacteria</taxon>
        <taxon>Pseudomonadales</taxon>
        <taxon>Pseudomonadaceae</taxon>
        <taxon>Pseudomonas</taxon>
    </lineage>
</organism>
<protein>
    <recommendedName>
        <fullName evidence="7">2-aminoethylphosphonate--pyruvate transaminase</fullName>
        <ecNumber evidence="7">2.6.1.37</ecNumber>
    </recommendedName>
    <alternativeName>
        <fullName evidence="7">2-aminoethylphosphonate aminotransferase</fullName>
    </alternativeName>
    <alternativeName>
        <fullName evidence="7">AEP transaminase</fullName>
        <shortName evidence="7">AEPT</shortName>
    </alternativeName>
</protein>
<evidence type="ECO:0000256" key="2">
    <source>
        <dbReference type="ARBA" id="ARBA00022576"/>
    </source>
</evidence>
<dbReference type="EMBL" id="JARBWL010000001">
    <property type="protein sequence ID" value="MDI2590586.1"/>
    <property type="molecule type" value="Genomic_DNA"/>
</dbReference>
<sequence>MRNTDAQVLFTPGPLNTSATVKKAMLDDIGSRTKASAELISRVCSKLLKAYDVGEAFAAIPVQGSGTFAVEAMLTSCLPAADYCVAVLVNGEYSKRMLEICEIHGLNHVALQCNTEEAIDPERVDVFVQQNPQITHLALVHFETGLGVLNDLAQLLKVCEQRSVSLLLDAISTFGALPIPFDSPAITAVALSANKCLHSVPGIAFVIARTTALHATVRRSLSLDLHAQWRKLENAHQWRFTPPTHVLLALDQALNEWAQEGKAERRLEKYRRLNQRLVRQLAEQGIVPLLDARFRAPMITTFLLPDNFALTFDQLYRHLECDRLIIYPATYSMASSLRIGCIGELDSGDIDRLASALRHAATISTASEPATHA</sequence>
<comment type="caution">
    <text evidence="9">The sequence shown here is derived from an EMBL/GenBank/DDBJ whole genome shotgun (WGS) entry which is preliminary data.</text>
</comment>
<accession>A0ABT6QIK2</accession>
<evidence type="ECO:0000313" key="10">
    <source>
        <dbReference type="Proteomes" id="UP001159100"/>
    </source>
</evidence>
<dbReference type="HAMAP" id="MF_01376">
    <property type="entry name" value="PhnW_aminotrans_5"/>
    <property type="match status" value="1"/>
</dbReference>
<evidence type="ECO:0000256" key="5">
    <source>
        <dbReference type="ARBA" id="ARBA00023317"/>
    </source>
</evidence>
<dbReference type="NCBIfam" id="TIGR03301">
    <property type="entry name" value="PhnW-AepZ"/>
    <property type="match status" value="1"/>
</dbReference>
<dbReference type="RefSeq" id="WP_259494609.1">
    <property type="nucleotide sequence ID" value="NZ_JARBWL010000001.1"/>
</dbReference>
<dbReference type="NCBIfam" id="NF010006">
    <property type="entry name" value="PRK13479.1"/>
    <property type="match status" value="1"/>
</dbReference>
<dbReference type="InterPro" id="IPR024169">
    <property type="entry name" value="SP_NH2Trfase/AEP_transaminase"/>
</dbReference>